<protein>
    <submittedName>
        <fullName evidence="2">RSN1_TM domain-containing protein</fullName>
    </submittedName>
</protein>
<organism evidence="1 2">
    <name type="scientific">Macrostomum lignano</name>
    <dbReference type="NCBI Taxonomy" id="282301"/>
    <lineage>
        <taxon>Eukaryota</taxon>
        <taxon>Metazoa</taxon>
        <taxon>Spiralia</taxon>
        <taxon>Lophotrochozoa</taxon>
        <taxon>Platyhelminthes</taxon>
        <taxon>Rhabditophora</taxon>
        <taxon>Macrostomorpha</taxon>
        <taxon>Macrostomida</taxon>
        <taxon>Macrostomidae</taxon>
        <taxon>Macrostomum</taxon>
    </lineage>
</organism>
<evidence type="ECO:0000313" key="2">
    <source>
        <dbReference type="WBParaSite" id="maker-unitig_41188-snap-gene-0.2-mRNA-1"/>
    </source>
</evidence>
<proteinExistence type="predicted"/>
<accession>A0A1I8FNB9</accession>
<reference evidence="2" key="1">
    <citation type="submission" date="2016-11" db="UniProtKB">
        <authorList>
            <consortium name="WormBaseParasite"/>
        </authorList>
    </citation>
    <scope>IDENTIFICATION</scope>
</reference>
<dbReference type="Proteomes" id="UP000095280">
    <property type="component" value="Unplaced"/>
</dbReference>
<dbReference type="AlphaFoldDB" id="A0A1I8FNB9"/>
<evidence type="ECO:0000313" key="1">
    <source>
        <dbReference type="Proteomes" id="UP000095280"/>
    </source>
</evidence>
<keyword evidence="1" id="KW-1185">Reference proteome</keyword>
<dbReference type="WBParaSite" id="maker-unitig_41188-snap-gene-0.2-mRNA-1">
    <property type="protein sequence ID" value="maker-unitig_41188-snap-gene-0.2-mRNA-1"/>
    <property type="gene ID" value="maker-unitig_41188-snap-gene-0.2"/>
</dbReference>
<sequence>SPHHVSDLLLADLIHRPGRCLKIWSAEAANDSQTAFDAQILNAIADLLAGDEAVLTESLEPVAMSTKSSHSPAPGKKGGSDGALKRTLIDRLLLAPPYLLALLFSAAVRGPILGVRARQSQGHSFLDVLENEREDLVPVQFININLCTAKVPSAVHVRPVFLWNIYVAIKRR</sequence>
<name>A0A1I8FNB9_9PLAT</name>